<dbReference type="InterPro" id="IPR027417">
    <property type="entry name" value="P-loop_NTPase"/>
</dbReference>
<evidence type="ECO:0000313" key="3">
    <source>
        <dbReference type="Proteomes" id="UP000315908"/>
    </source>
</evidence>
<dbReference type="OrthoDB" id="713315at2"/>
<dbReference type="Pfam" id="PF00271">
    <property type="entry name" value="Helicase_C"/>
    <property type="match status" value="1"/>
</dbReference>
<accession>A0A562MG84</accession>
<dbReference type="SMART" id="SM00490">
    <property type="entry name" value="HELICc"/>
    <property type="match status" value="1"/>
</dbReference>
<dbReference type="RefSeq" id="WP_145328492.1">
    <property type="nucleotide sequence ID" value="NZ_VLKR01000015.1"/>
</dbReference>
<dbReference type="SUPFAM" id="SSF52540">
    <property type="entry name" value="P-loop containing nucleoside triphosphate hydrolases"/>
    <property type="match status" value="1"/>
</dbReference>
<dbReference type="Gene3D" id="3.40.50.300">
    <property type="entry name" value="P-loop containing nucleotide triphosphate hydrolases"/>
    <property type="match status" value="1"/>
</dbReference>
<keyword evidence="2" id="KW-0547">Nucleotide-binding</keyword>
<dbReference type="Proteomes" id="UP000315908">
    <property type="component" value="Unassembled WGS sequence"/>
</dbReference>
<sequence length="1390" mass="159506">MNLPLKPITAKRDDLEKFVESQIVGPGAFNKHLMFTADWGTNDFTGKMLAHCDATDNINEVIAELPAYQYSSAILFPISITADEAGEISSDEDEIDNGVEDDENSLARADDEGFNDDHEQSISSKNQNYPNTCGLSFALTNGIGPEQALLTKVSFRQYQRVRQHESQERRLGIWIERYPRQTAEIIAIRFNSIFATVELDGNLFLYMLPGIDINQHLYALDYVHLDRLLRDTVIPLIETIFPNKEYHREVNKIYDGVNYSTVTLYEGSLLDEIQRLLIEDPSSFPSFRTLIEQLEIYQQLKLYLNELKAIYRTSSKRNFPTSIWEARSYEVQLELPSFDDSAIQRGEIAVTGFPQLTLNYQYIHERDAVYVKLVLVNNSSIQLRPDEPEQLNKKDRANELAFFGVKITVSEVDDSAFTAYNPPNLPTIDEEDSFNKLLYREYKDYAEGYNASVTWGKTKGSNKRYVATEFIPQQDTPNVDFKPSKVQGKKIIEFFNESVLAIRDLSTLSSRSDDDILSDLRTITNAYTEWIANKWHDLEQSDIKEVGKQLLEKQLRACEVDRDRLCRNIRLLAGDDTAIAAFRVMNTAMFMQLHHGTKIKAAKKGDKRPFVPLESSAAFYQSLSLQEEYKWRSFQLAFILLNIDAFVRPAVDDMTVKDVFGMGWPERNELADLVWFPTGGGKTEAYLGIIAFCIAYRRFTHPEGRGGGTTVMMRYTLRLLTLQQFQRATLLICALEVIRKDGFSLPTGNTLGTERITIGLFVGKGSLPNKWPEMREALDKIAEQVRDEKPITTNLPYTECPWCGGPLFIDHNLSNIEPDRERYGINDKLTIMCNSSGCTFHARRPNQNKSLPLRLFDEDIYKYPPTLLFGTVDKFAALANKIATGSQQRNEDSRRLFGKGYQYDRLPPELIIQDELHLLLGPLGSAVGLFEKSVDDLCTYRSGSMRVRPKVITSTATTRNTDKQIFALFDRRCEIFPKQGITCDDAFFSFYKRLPEEVTEYASNRRYIGLLPVGKTQVWMQLRLASICLAHRVKFMLERFDYDEIFSAGPSYAEFGKAFDYYHTVLTYFNSLKEVGKTQSQLTHYLPGDLTLVIKNTMPWNLLSRIIKKSDEIQYSELTGRLSGEEVKSNLSNIEKAWELTIAKNPPELVIATNMISVGIDVSRFNTMLVNSMPRNTAEYIQASSRVARDKEGIVFTIHHPFRSRDISHYQRFREFHEKFYSYVEPISVTPFANKALDRYFAMYLAVIIRHDDQLELNLHNNDDAKAIDFQKTTAVKQKVILAMRELYERAEKLNEYLKSRIAGISSNIDGIITEEELEDIEYQLDDLLIKRWLERINSQKAPIDIKYRDNVSPSSLYAPRNNEAQDNNWNIKESLREIAPSVVIKTVQQ</sequence>
<comment type="caution">
    <text evidence="2">The sequence shown here is derived from an EMBL/GenBank/DDBJ whole genome shotgun (WGS) entry which is preliminary data.</text>
</comment>
<dbReference type="PROSITE" id="PS51194">
    <property type="entry name" value="HELICASE_CTER"/>
    <property type="match status" value="1"/>
</dbReference>
<protein>
    <submittedName>
        <fullName evidence="2">Helicase-like protein</fullName>
    </submittedName>
</protein>
<dbReference type="CDD" id="cd18785">
    <property type="entry name" value="SF2_C"/>
    <property type="match status" value="1"/>
</dbReference>
<keyword evidence="2" id="KW-0067">ATP-binding</keyword>
<name>A0A562MG84_9SPHI</name>
<proteinExistence type="predicted"/>
<dbReference type="EMBL" id="VLKR01000015">
    <property type="protein sequence ID" value="TWI18909.1"/>
    <property type="molecule type" value="Genomic_DNA"/>
</dbReference>
<reference evidence="2 3" key="1">
    <citation type="journal article" date="2015" name="Stand. Genomic Sci.">
        <title>Genomic Encyclopedia of Bacterial and Archaeal Type Strains, Phase III: the genomes of soil and plant-associated and newly described type strains.</title>
        <authorList>
            <person name="Whitman W.B."/>
            <person name="Woyke T."/>
            <person name="Klenk H.P."/>
            <person name="Zhou Y."/>
            <person name="Lilburn T.G."/>
            <person name="Beck B.J."/>
            <person name="De Vos P."/>
            <person name="Vandamme P."/>
            <person name="Eisen J.A."/>
            <person name="Garrity G."/>
            <person name="Hugenholtz P."/>
            <person name="Kyrpides N.C."/>
        </authorList>
    </citation>
    <scope>NUCLEOTIDE SEQUENCE [LARGE SCALE GENOMIC DNA]</scope>
    <source>
        <strain evidence="2 3">CGMCC 1.6855</strain>
    </source>
</reference>
<keyword evidence="2" id="KW-0347">Helicase</keyword>
<gene>
    <name evidence="2" type="ORF">IQ31_03037</name>
</gene>
<dbReference type="GO" id="GO:0004386">
    <property type="term" value="F:helicase activity"/>
    <property type="evidence" value="ECO:0007669"/>
    <property type="project" value="UniProtKB-KW"/>
</dbReference>
<evidence type="ECO:0000313" key="2">
    <source>
        <dbReference type="EMBL" id="TWI18909.1"/>
    </source>
</evidence>
<keyword evidence="2" id="KW-0378">Hydrolase</keyword>
<organism evidence="2 3">
    <name type="scientific">Sphingobacterium siyangense</name>
    <dbReference type="NCBI Taxonomy" id="459529"/>
    <lineage>
        <taxon>Bacteria</taxon>
        <taxon>Pseudomonadati</taxon>
        <taxon>Bacteroidota</taxon>
        <taxon>Sphingobacteriia</taxon>
        <taxon>Sphingobacteriales</taxon>
        <taxon>Sphingobacteriaceae</taxon>
        <taxon>Sphingobacterium</taxon>
    </lineage>
</organism>
<dbReference type="InterPro" id="IPR001650">
    <property type="entry name" value="Helicase_C-like"/>
</dbReference>
<evidence type="ECO:0000259" key="1">
    <source>
        <dbReference type="PROSITE" id="PS51194"/>
    </source>
</evidence>
<feature type="domain" description="Helicase C-terminal" evidence="1">
    <location>
        <begin position="1078"/>
        <end position="1238"/>
    </location>
</feature>